<keyword evidence="3" id="KW-1185">Reference proteome</keyword>
<dbReference type="Proteomes" id="UP000266234">
    <property type="component" value="Unassembled WGS sequence"/>
</dbReference>
<keyword evidence="1" id="KW-1133">Transmembrane helix</keyword>
<feature type="transmembrane region" description="Helical" evidence="1">
    <location>
        <begin position="97"/>
        <end position="115"/>
    </location>
</feature>
<feature type="non-terminal residue" evidence="2">
    <location>
        <position position="1"/>
    </location>
</feature>
<keyword evidence="1" id="KW-0472">Membrane</keyword>
<gene>
    <name evidence="2" type="ORF">FLONG3_11063</name>
</gene>
<comment type="caution">
    <text evidence="2">The sequence shown here is derived from an EMBL/GenBank/DDBJ whole genome shotgun (WGS) entry which is preliminary data.</text>
</comment>
<proteinExistence type="predicted"/>
<reference evidence="2 3" key="1">
    <citation type="journal article" date="2018" name="PLoS Pathog.">
        <title>Evolution of structural diversity of trichothecenes, a family of toxins produced by plant pathogenic and entomopathogenic fungi.</title>
        <authorList>
            <person name="Proctor R.H."/>
            <person name="McCormick S.P."/>
            <person name="Kim H.S."/>
            <person name="Cardoza R.E."/>
            <person name="Stanley A.M."/>
            <person name="Lindo L."/>
            <person name="Kelly A."/>
            <person name="Brown D.W."/>
            <person name="Lee T."/>
            <person name="Vaughan M.M."/>
            <person name="Alexander N.J."/>
            <person name="Busman M."/>
            <person name="Gutierrez S."/>
        </authorList>
    </citation>
    <scope>NUCLEOTIDE SEQUENCE [LARGE SCALE GENOMIC DNA]</scope>
    <source>
        <strain evidence="2 3">NRRL 20695</strain>
    </source>
</reference>
<dbReference type="EMBL" id="PXOG01000359">
    <property type="protein sequence ID" value="RGP59869.1"/>
    <property type="molecule type" value="Genomic_DNA"/>
</dbReference>
<dbReference type="AlphaFoldDB" id="A0A395RJ92"/>
<feature type="transmembrane region" description="Helical" evidence="1">
    <location>
        <begin position="29"/>
        <end position="49"/>
    </location>
</feature>
<keyword evidence="1" id="KW-0812">Transmembrane</keyword>
<protein>
    <submittedName>
        <fullName evidence="2">Uncharacterized protein</fullName>
    </submittedName>
</protein>
<evidence type="ECO:0000313" key="3">
    <source>
        <dbReference type="Proteomes" id="UP000266234"/>
    </source>
</evidence>
<feature type="transmembrane region" description="Helical" evidence="1">
    <location>
        <begin position="56"/>
        <end position="85"/>
    </location>
</feature>
<sequence>ICKELLGDPEVGLEGRFVLECAEFAGLGAAYYILAAAAECAICCFYDAAEICVNTIVVVAIVAVIAVVAVVAIVAIVATATAIVIVVNVNVNVDDPVIVAAAVIFVAMSAWICALRQCIRR</sequence>
<name>A0A395RJ92_9HYPO</name>
<evidence type="ECO:0000313" key="2">
    <source>
        <dbReference type="EMBL" id="RGP59869.1"/>
    </source>
</evidence>
<accession>A0A395RJ92</accession>
<organism evidence="2 3">
    <name type="scientific">Fusarium longipes</name>
    <dbReference type="NCBI Taxonomy" id="694270"/>
    <lineage>
        <taxon>Eukaryota</taxon>
        <taxon>Fungi</taxon>
        <taxon>Dikarya</taxon>
        <taxon>Ascomycota</taxon>
        <taxon>Pezizomycotina</taxon>
        <taxon>Sordariomycetes</taxon>
        <taxon>Hypocreomycetidae</taxon>
        <taxon>Hypocreales</taxon>
        <taxon>Nectriaceae</taxon>
        <taxon>Fusarium</taxon>
    </lineage>
</organism>
<evidence type="ECO:0000256" key="1">
    <source>
        <dbReference type="SAM" id="Phobius"/>
    </source>
</evidence>